<keyword evidence="1 4" id="KW-0489">Methyltransferase</keyword>
<evidence type="ECO:0000256" key="1">
    <source>
        <dbReference type="ARBA" id="ARBA00022603"/>
    </source>
</evidence>
<keyword evidence="5" id="KW-1185">Reference proteome</keyword>
<evidence type="ECO:0000313" key="5">
    <source>
        <dbReference type="Proteomes" id="UP001214250"/>
    </source>
</evidence>
<keyword evidence="2" id="KW-0949">S-adenosyl-L-methionine</keyword>
<accession>A0ABY7VPC9</accession>
<dbReference type="Gene3D" id="3.40.50.150">
    <property type="entry name" value="Vaccinia Virus protein VP39"/>
    <property type="match status" value="1"/>
</dbReference>
<sequence>MNNKHTNIYFLKLQEFYHPLAELESSSFFGFEIERDQRFVFSEKKVDISDSAFFDWGAEILVQENDFEQFLETIKNAEFSLCEGRIETPSAGNHPKVNKDVLFQVLEYIEGSFNLNSPKERYAICRDHDNWYFVKIFSEKSNRLFEHSKKPATFSSALNSISARVAINLLKNAGNNFLDCGCGSGSLSLEACHSGLKVTAIDRSAQAVSMTEENLAYFNYSAELHHKELKDWTKTHDSAVIDFPYGFSCARDEEEELQNLHLLFPLVYQSVFFSSTDLSPQMKAIGYQIIKHKVMKYPNVTRHIIYALAGRE</sequence>
<name>A0ABY7VPC9_9BACT</name>
<evidence type="ECO:0000313" key="4">
    <source>
        <dbReference type="EMBL" id="WDE96000.1"/>
    </source>
</evidence>
<proteinExistence type="predicted"/>
<gene>
    <name evidence="4" type="ORF">PQO03_09770</name>
</gene>
<evidence type="ECO:0000259" key="3">
    <source>
        <dbReference type="Pfam" id="PF05175"/>
    </source>
</evidence>
<protein>
    <submittedName>
        <fullName evidence="4">Methyltransferase</fullName>
    </submittedName>
</protein>
<dbReference type="Pfam" id="PF05175">
    <property type="entry name" value="MTS"/>
    <property type="match status" value="1"/>
</dbReference>
<organism evidence="4 5">
    <name type="scientific">Lentisphaera profundi</name>
    <dbReference type="NCBI Taxonomy" id="1658616"/>
    <lineage>
        <taxon>Bacteria</taxon>
        <taxon>Pseudomonadati</taxon>
        <taxon>Lentisphaerota</taxon>
        <taxon>Lentisphaeria</taxon>
        <taxon>Lentisphaerales</taxon>
        <taxon>Lentisphaeraceae</taxon>
        <taxon>Lentisphaera</taxon>
    </lineage>
</organism>
<reference evidence="4 5" key="1">
    <citation type="submission" date="2023-02" db="EMBL/GenBank/DDBJ databases">
        <title>Genome sequence of Lentisphaera profundi SAORIC-696.</title>
        <authorList>
            <person name="Kim e."/>
            <person name="Cho J.-C."/>
            <person name="Choi A."/>
            <person name="Kang I."/>
        </authorList>
    </citation>
    <scope>NUCLEOTIDE SEQUENCE [LARGE SCALE GENOMIC DNA]</scope>
    <source>
        <strain evidence="4 5">SAORIC-696</strain>
    </source>
</reference>
<dbReference type="InterPro" id="IPR029063">
    <property type="entry name" value="SAM-dependent_MTases_sf"/>
</dbReference>
<dbReference type="InterPro" id="IPR007848">
    <property type="entry name" value="Small_mtfrase_dom"/>
</dbReference>
<dbReference type="CDD" id="cd02440">
    <property type="entry name" value="AdoMet_MTases"/>
    <property type="match status" value="1"/>
</dbReference>
<dbReference type="Proteomes" id="UP001214250">
    <property type="component" value="Chromosome 1"/>
</dbReference>
<dbReference type="SUPFAM" id="SSF53335">
    <property type="entry name" value="S-adenosyl-L-methionine-dependent methyltransferases"/>
    <property type="match status" value="1"/>
</dbReference>
<keyword evidence="1 4" id="KW-0808">Transferase</keyword>
<dbReference type="GO" id="GO:0008168">
    <property type="term" value="F:methyltransferase activity"/>
    <property type="evidence" value="ECO:0007669"/>
    <property type="project" value="UniProtKB-KW"/>
</dbReference>
<dbReference type="EMBL" id="CP117811">
    <property type="protein sequence ID" value="WDE96000.1"/>
    <property type="molecule type" value="Genomic_DNA"/>
</dbReference>
<dbReference type="GO" id="GO:0032259">
    <property type="term" value="P:methylation"/>
    <property type="evidence" value="ECO:0007669"/>
    <property type="project" value="UniProtKB-KW"/>
</dbReference>
<dbReference type="RefSeq" id="WP_274149954.1">
    <property type="nucleotide sequence ID" value="NZ_CP117811.1"/>
</dbReference>
<evidence type="ECO:0000256" key="2">
    <source>
        <dbReference type="ARBA" id="ARBA00022691"/>
    </source>
</evidence>
<feature type="domain" description="Methyltransferase small" evidence="3">
    <location>
        <begin position="150"/>
        <end position="234"/>
    </location>
</feature>